<accession>A0A495X7Z4</accession>
<reference evidence="3 4" key="1">
    <citation type="submission" date="2018-10" db="EMBL/GenBank/DDBJ databases">
        <title>Sequencing the genomes of 1000 actinobacteria strains.</title>
        <authorList>
            <person name="Klenk H.-P."/>
        </authorList>
    </citation>
    <scope>NUCLEOTIDE SEQUENCE [LARGE SCALE GENOMIC DNA]</scope>
    <source>
        <strain evidence="3 4">DSM 43911</strain>
    </source>
</reference>
<dbReference type="AlphaFoldDB" id="A0A495X7Z4"/>
<dbReference type="Proteomes" id="UP000272729">
    <property type="component" value="Unassembled WGS sequence"/>
</dbReference>
<dbReference type="InterPro" id="IPR047137">
    <property type="entry name" value="ORF3"/>
</dbReference>
<proteinExistence type="predicted"/>
<organism evidence="3 4">
    <name type="scientific">Saccharothrix variisporea</name>
    <dbReference type="NCBI Taxonomy" id="543527"/>
    <lineage>
        <taxon>Bacteria</taxon>
        <taxon>Bacillati</taxon>
        <taxon>Actinomycetota</taxon>
        <taxon>Actinomycetes</taxon>
        <taxon>Pseudonocardiales</taxon>
        <taxon>Pseudonocardiaceae</taxon>
        <taxon>Saccharothrix</taxon>
    </lineage>
</organism>
<feature type="compositionally biased region" description="Gly residues" evidence="1">
    <location>
        <begin position="162"/>
        <end position="172"/>
    </location>
</feature>
<dbReference type="RefSeq" id="WP_121220059.1">
    <property type="nucleotide sequence ID" value="NZ_JBIUBA010000007.1"/>
</dbReference>
<feature type="domain" description="Coenzyme Q-binding protein COQ10 START" evidence="2">
    <location>
        <begin position="10"/>
        <end position="130"/>
    </location>
</feature>
<evidence type="ECO:0000313" key="4">
    <source>
        <dbReference type="Proteomes" id="UP000272729"/>
    </source>
</evidence>
<gene>
    <name evidence="3" type="ORF">DFJ66_1986</name>
</gene>
<feature type="region of interest" description="Disordered" evidence="1">
    <location>
        <begin position="138"/>
        <end position="172"/>
    </location>
</feature>
<dbReference type="PANTHER" id="PTHR33824:SF7">
    <property type="entry name" value="POLYKETIDE CYCLASE_DEHYDRASE AND LIPID TRANSPORT SUPERFAMILY PROTEIN"/>
    <property type="match status" value="1"/>
</dbReference>
<sequence length="172" mass="19548">MTTIEKSVDVEVPVQTAYNQWTQFESFPEFMEGVERIEQVTATRTHWVTKIGGVEREFDAEITEQHPDERVAWHTVDGPPQGGVVTFHRLDDRHTRVHLQMEYDPQTLTEKAGTALGVVQTRISGDLKRFKEYIERRGTETGGWRGDVTRPPQAGETRHDLPGGGRPGDPIR</sequence>
<dbReference type="PANTHER" id="PTHR33824">
    <property type="entry name" value="POLYKETIDE CYCLASE/DEHYDRASE AND LIPID TRANSPORT SUPERFAMILY PROTEIN"/>
    <property type="match status" value="1"/>
</dbReference>
<dbReference type="Pfam" id="PF03364">
    <property type="entry name" value="Polyketide_cyc"/>
    <property type="match status" value="1"/>
</dbReference>
<dbReference type="Gene3D" id="3.30.530.20">
    <property type="match status" value="1"/>
</dbReference>
<dbReference type="CDD" id="cd07817">
    <property type="entry name" value="SRPBCC_8"/>
    <property type="match status" value="1"/>
</dbReference>
<dbReference type="OrthoDB" id="3695445at2"/>
<protein>
    <submittedName>
        <fullName evidence="3">Polyketide cyclase/dehydrase/lipid transport protein</fullName>
    </submittedName>
</protein>
<evidence type="ECO:0000313" key="3">
    <source>
        <dbReference type="EMBL" id="RKT68793.1"/>
    </source>
</evidence>
<dbReference type="InterPro" id="IPR023393">
    <property type="entry name" value="START-like_dom_sf"/>
</dbReference>
<comment type="caution">
    <text evidence="3">The sequence shown here is derived from an EMBL/GenBank/DDBJ whole genome shotgun (WGS) entry which is preliminary data.</text>
</comment>
<name>A0A495X7Z4_9PSEU</name>
<dbReference type="InterPro" id="IPR005031">
    <property type="entry name" value="COQ10_START"/>
</dbReference>
<evidence type="ECO:0000256" key="1">
    <source>
        <dbReference type="SAM" id="MobiDB-lite"/>
    </source>
</evidence>
<evidence type="ECO:0000259" key="2">
    <source>
        <dbReference type="Pfam" id="PF03364"/>
    </source>
</evidence>
<dbReference type="EMBL" id="RBXR01000001">
    <property type="protein sequence ID" value="RKT68793.1"/>
    <property type="molecule type" value="Genomic_DNA"/>
</dbReference>
<keyword evidence="4" id="KW-1185">Reference proteome</keyword>
<dbReference type="SUPFAM" id="SSF55961">
    <property type="entry name" value="Bet v1-like"/>
    <property type="match status" value="1"/>
</dbReference>